<dbReference type="FunFam" id="1.10.730.10:FF:000002">
    <property type="entry name" value="Leucine--tRNA ligase"/>
    <property type="match status" value="1"/>
</dbReference>
<organism evidence="15 16">
    <name type="scientific">Faecalibaculum rodentium</name>
    <dbReference type="NCBI Taxonomy" id="1702221"/>
    <lineage>
        <taxon>Bacteria</taxon>
        <taxon>Bacillati</taxon>
        <taxon>Bacillota</taxon>
        <taxon>Erysipelotrichia</taxon>
        <taxon>Erysipelotrichales</taxon>
        <taxon>Erysipelotrichaceae</taxon>
        <taxon>Faecalibaculum</taxon>
    </lineage>
</organism>
<dbReference type="SUPFAM" id="SSF50677">
    <property type="entry name" value="ValRS/IleRS/LeuRS editing domain"/>
    <property type="match status" value="1"/>
</dbReference>
<dbReference type="GO" id="GO:0005524">
    <property type="term" value="F:ATP binding"/>
    <property type="evidence" value="ECO:0007669"/>
    <property type="project" value="UniProtKB-UniRule"/>
</dbReference>
<dbReference type="InterPro" id="IPR009080">
    <property type="entry name" value="tRNAsynth_Ia_anticodon-bd"/>
</dbReference>
<dbReference type="SUPFAM" id="SSF52374">
    <property type="entry name" value="Nucleotidylyl transferase"/>
    <property type="match status" value="1"/>
</dbReference>
<evidence type="ECO:0000259" key="13">
    <source>
        <dbReference type="Pfam" id="PF08264"/>
    </source>
</evidence>
<dbReference type="Pfam" id="PF10458">
    <property type="entry name" value="Val_tRNA-synt_C"/>
    <property type="match status" value="1"/>
</dbReference>
<dbReference type="EC" id="6.1.1.9" evidence="11"/>
<dbReference type="NCBIfam" id="NF004349">
    <property type="entry name" value="PRK05729.1"/>
    <property type="match status" value="1"/>
</dbReference>
<dbReference type="InterPro" id="IPR009008">
    <property type="entry name" value="Val/Leu/Ile-tRNA-synth_edit"/>
</dbReference>
<dbReference type="Pfam" id="PF08264">
    <property type="entry name" value="Anticodon_1"/>
    <property type="match status" value="1"/>
</dbReference>
<dbReference type="PANTHER" id="PTHR11946">
    <property type="entry name" value="VALYL-TRNA SYNTHETASES"/>
    <property type="match status" value="1"/>
</dbReference>
<dbReference type="PATRIC" id="fig|1702221.3.peg.1325"/>
<feature type="domain" description="Valyl-tRNA synthetase tRNA-binding arm" evidence="14">
    <location>
        <begin position="800"/>
        <end position="863"/>
    </location>
</feature>
<evidence type="ECO:0000256" key="2">
    <source>
        <dbReference type="ARBA" id="ARBA00011245"/>
    </source>
</evidence>
<dbReference type="Gene3D" id="3.40.50.620">
    <property type="entry name" value="HUPs"/>
    <property type="match status" value="2"/>
</dbReference>
<keyword evidence="8 11" id="KW-0175">Coiled coil</keyword>
<dbReference type="AlphaFoldDB" id="A0A140DV30"/>
<accession>A0A140DV30</accession>
<dbReference type="GO" id="GO:0004832">
    <property type="term" value="F:valine-tRNA ligase activity"/>
    <property type="evidence" value="ECO:0007669"/>
    <property type="project" value="UniProtKB-UniRule"/>
</dbReference>
<dbReference type="STRING" id="1702221.AALO17_13730"/>
<comment type="subcellular location">
    <subcellularLocation>
        <location evidence="1 11">Cytoplasm</location>
    </subcellularLocation>
</comment>
<evidence type="ECO:0000256" key="5">
    <source>
        <dbReference type="ARBA" id="ARBA00022741"/>
    </source>
</evidence>
<dbReference type="InterPro" id="IPR033705">
    <property type="entry name" value="Anticodon_Ia_Val"/>
</dbReference>
<comment type="subunit">
    <text evidence="2 11">Monomer.</text>
</comment>
<feature type="binding site" evidence="11">
    <location>
        <position position="525"/>
    </location>
    <ligand>
        <name>ATP</name>
        <dbReference type="ChEBI" id="CHEBI:30616"/>
    </ligand>
</feature>
<dbReference type="HAMAP" id="MF_02004">
    <property type="entry name" value="Val_tRNA_synth_type1"/>
    <property type="match status" value="1"/>
</dbReference>
<evidence type="ECO:0000256" key="3">
    <source>
        <dbReference type="ARBA" id="ARBA00022490"/>
    </source>
</evidence>
<evidence type="ECO:0000256" key="4">
    <source>
        <dbReference type="ARBA" id="ARBA00022598"/>
    </source>
</evidence>
<dbReference type="CDD" id="cd00817">
    <property type="entry name" value="ValRS_core"/>
    <property type="match status" value="1"/>
</dbReference>
<dbReference type="CDD" id="cd07962">
    <property type="entry name" value="Anticodon_Ia_Val"/>
    <property type="match status" value="1"/>
</dbReference>
<dbReference type="InterPro" id="IPR001412">
    <property type="entry name" value="aa-tRNA-synth_I_CS"/>
</dbReference>
<dbReference type="NCBIfam" id="TIGR00422">
    <property type="entry name" value="valS"/>
    <property type="match status" value="1"/>
</dbReference>
<dbReference type="EMBL" id="CP011391">
    <property type="protein sequence ID" value="AMK54507.1"/>
    <property type="molecule type" value="Genomic_DNA"/>
</dbReference>
<dbReference type="InterPro" id="IPR013155">
    <property type="entry name" value="M/V/L/I-tRNA-synth_anticd-bd"/>
</dbReference>
<dbReference type="PANTHER" id="PTHR11946:SF93">
    <property type="entry name" value="VALINE--TRNA LIGASE, CHLOROPLASTIC_MITOCHONDRIAL 2"/>
    <property type="match status" value="1"/>
</dbReference>
<keyword evidence="6 11" id="KW-0067">ATP-binding</keyword>
<dbReference type="PRINTS" id="PR00986">
    <property type="entry name" value="TRNASYNTHVAL"/>
</dbReference>
<dbReference type="FunFam" id="3.40.50.620:FF:000098">
    <property type="entry name" value="Valine--tRNA ligase"/>
    <property type="match status" value="1"/>
</dbReference>
<gene>
    <name evidence="11" type="primary">valS</name>
    <name evidence="15" type="ORF">AALO17_13730</name>
</gene>
<comment type="catalytic activity">
    <reaction evidence="10 11">
        <text>tRNA(Val) + L-valine + ATP = L-valyl-tRNA(Val) + AMP + diphosphate</text>
        <dbReference type="Rhea" id="RHEA:10704"/>
        <dbReference type="Rhea" id="RHEA-COMP:9672"/>
        <dbReference type="Rhea" id="RHEA-COMP:9708"/>
        <dbReference type="ChEBI" id="CHEBI:30616"/>
        <dbReference type="ChEBI" id="CHEBI:33019"/>
        <dbReference type="ChEBI" id="CHEBI:57762"/>
        <dbReference type="ChEBI" id="CHEBI:78442"/>
        <dbReference type="ChEBI" id="CHEBI:78537"/>
        <dbReference type="ChEBI" id="CHEBI:456215"/>
        <dbReference type="EC" id="6.1.1.9"/>
    </reaction>
</comment>
<keyword evidence="9 11" id="KW-0030">Aminoacyl-tRNA synthetase</keyword>
<dbReference type="InterPro" id="IPR014729">
    <property type="entry name" value="Rossmann-like_a/b/a_fold"/>
</dbReference>
<keyword evidence="7 11" id="KW-0648">Protein biosynthesis</keyword>
<dbReference type="Proteomes" id="UP000069771">
    <property type="component" value="Chromosome"/>
</dbReference>
<proteinExistence type="inferred from homology"/>
<dbReference type="GeneID" id="78478086"/>
<dbReference type="Pfam" id="PF00133">
    <property type="entry name" value="tRNA-synt_1"/>
    <property type="match status" value="2"/>
</dbReference>
<dbReference type="InterPro" id="IPR002300">
    <property type="entry name" value="aa-tRNA-synth_Ia"/>
</dbReference>
<evidence type="ECO:0000256" key="1">
    <source>
        <dbReference type="ARBA" id="ARBA00004496"/>
    </source>
</evidence>
<name>A0A140DV30_9FIRM</name>
<keyword evidence="3 11" id="KW-0963">Cytoplasm</keyword>
<keyword evidence="4 11" id="KW-0436">Ligase</keyword>
<dbReference type="OrthoDB" id="9810365at2"/>
<evidence type="ECO:0000256" key="6">
    <source>
        <dbReference type="ARBA" id="ARBA00022840"/>
    </source>
</evidence>
<evidence type="ECO:0000313" key="15">
    <source>
        <dbReference type="EMBL" id="AMK54507.1"/>
    </source>
</evidence>
<keyword evidence="5 11" id="KW-0547">Nucleotide-binding</keyword>
<evidence type="ECO:0000256" key="9">
    <source>
        <dbReference type="ARBA" id="ARBA00023146"/>
    </source>
</evidence>
<sequence>MGLEHRLAPKYASIITEADRYDNWKEEGYFTAGDTNKKPYSLVIPPPNVTGKLHLGHAWDTTLQDILCRYKRLQGYDVCWVPGMDHAGIATQAKVDARLKEEGISRYDIGREKFLDRAWAWKEEYAATIRKQWAKLGLSLDYSRERFTMDYGLSEAVNKVFVDLYNDGLIYQGERIINWDPEARTALSNIEVEHKEIMGHMYYFRYKVQETGQELVIATTRPETMFADQAIFVHPDDKRYKDIVGLHAINPANGEALPIMADDYIDMEFGTAVMKCTPAHDPNDFALAKKYDLPMPICMNDDGTMNEMCGKYTGMDRFECRKALVEDFEKAGVVDHIEEHLHQVGHSERTGVIVEPYLSKQWFVKMKPLAEEVLKNQQIPDQKISFVPERFEHTFTQWLENIEDWCISRQLWWGHRIPAWTSETTGELYVGTKAPEGSDWKQDEDVLDTWFSSALWPFSTFGWPEDTADLERYYPTNTLVTGYDIIFFWVARMAFQARYCTDNRPFRDVLIHGLIRDRQGRKMSKSLGNGVDPMDVIAEKGADALRFFLTTNSAPGMDLRYDETKVDAAWNFINKVWNASRYVLMQLEPGEVYSIDPESLSASDQWIMDRFNRTLAEVEKNMDKYEFAIAGNVLQNFVWNDFCSWYIELSKTDKSRNTSAVLLEVLKKSILLLSPYMPFVTDTIWEALPGTAGSINTAEWPASFKFQSDPELEREMDLVLQIVQSVRELKAEYRMKPSAPIVIFVQDETGHPVTLSSRAAGALDGLCHARLSDREPEGECATRTLGTFVLSAGLSELVNVSEEKARLQREMERLEKEIMRGEKMLSNPGFTSKAPAAKVAAETQKLENYRTEFTLAKEQFRKLDKIQPKK</sequence>
<evidence type="ECO:0000259" key="12">
    <source>
        <dbReference type="Pfam" id="PF00133"/>
    </source>
</evidence>
<protein>
    <recommendedName>
        <fullName evidence="11">Valine--tRNA ligase</fullName>
        <ecNumber evidence="11">6.1.1.9</ecNumber>
    </recommendedName>
    <alternativeName>
        <fullName evidence="11">Valyl-tRNA synthetase</fullName>
        <shortName evidence="11">ValRS</shortName>
    </alternativeName>
</protein>
<feature type="coiled-coil region" evidence="11">
    <location>
        <begin position="797"/>
        <end position="859"/>
    </location>
</feature>
<feature type="domain" description="Methionyl/Valyl/Leucyl/Isoleucyl-tRNA synthetase anticodon-binding" evidence="13">
    <location>
        <begin position="604"/>
        <end position="742"/>
    </location>
</feature>
<dbReference type="Gene3D" id="1.10.287.380">
    <property type="entry name" value="Valyl-tRNA synthetase, C-terminal domain"/>
    <property type="match status" value="1"/>
</dbReference>
<dbReference type="SUPFAM" id="SSF46589">
    <property type="entry name" value="tRNA-binding arm"/>
    <property type="match status" value="1"/>
</dbReference>
<evidence type="ECO:0000256" key="8">
    <source>
        <dbReference type="ARBA" id="ARBA00023054"/>
    </source>
</evidence>
<dbReference type="GO" id="GO:0005829">
    <property type="term" value="C:cytosol"/>
    <property type="evidence" value="ECO:0007669"/>
    <property type="project" value="TreeGrafter"/>
</dbReference>
<dbReference type="InterPro" id="IPR037118">
    <property type="entry name" value="Val-tRNA_synth_C_sf"/>
</dbReference>
<comment type="domain">
    <text evidence="11">ValRS has two distinct active sites: one for aminoacylation and one for editing. The misactivated threonine is translocated from the active site to the editing site.</text>
</comment>
<dbReference type="InterPro" id="IPR010978">
    <property type="entry name" value="tRNA-bd_arm"/>
</dbReference>
<evidence type="ECO:0000313" key="16">
    <source>
        <dbReference type="Proteomes" id="UP000069771"/>
    </source>
</evidence>
<dbReference type="Gene3D" id="1.10.730.10">
    <property type="entry name" value="Isoleucyl-tRNA Synthetase, Domain 1"/>
    <property type="match status" value="1"/>
</dbReference>
<dbReference type="SUPFAM" id="SSF47323">
    <property type="entry name" value="Anticodon-binding domain of a subclass of class I aminoacyl-tRNA synthetases"/>
    <property type="match status" value="1"/>
</dbReference>
<feature type="short sequence motif" description="'KMSKS' region" evidence="11">
    <location>
        <begin position="522"/>
        <end position="526"/>
    </location>
</feature>
<feature type="short sequence motif" description="'HIGH' region" evidence="11">
    <location>
        <begin position="47"/>
        <end position="57"/>
    </location>
</feature>
<dbReference type="Gene3D" id="3.90.740.10">
    <property type="entry name" value="Valyl/Leucyl/Isoleucyl-tRNA synthetase, editing domain"/>
    <property type="match status" value="1"/>
</dbReference>
<dbReference type="RefSeq" id="WP_067556968.1">
    <property type="nucleotide sequence ID" value="NZ_CAOQKZ010000032.1"/>
</dbReference>
<comment type="domain">
    <text evidence="11">The C-terminal coiled-coil domain is crucial for aminoacylation activity.</text>
</comment>
<dbReference type="InterPro" id="IPR002303">
    <property type="entry name" value="Valyl-tRNA_ligase"/>
</dbReference>
<dbReference type="PROSITE" id="PS00178">
    <property type="entry name" value="AA_TRNA_LIGASE_I"/>
    <property type="match status" value="1"/>
</dbReference>
<feature type="domain" description="Aminoacyl-tRNA synthetase class Ia" evidence="12">
    <location>
        <begin position="439"/>
        <end position="560"/>
    </location>
</feature>
<comment type="similarity">
    <text evidence="11">Belongs to the class-I aminoacyl-tRNA synthetase family. ValS type 1 subfamily.</text>
</comment>
<evidence type="ECO:0000256" key="10">
    <source>
        <dbReference type="ARBA" id="ARBA00047552"/>
    </source>
</evidence>
<dbReference type="KEGG" id="fro:AALO17_13730"/>
<dbReference type="GO" id="GO:0002161">
    <property type="term" value="F:aminoacyl-tRNA deacylase activity"/>
    <property type="evidence" value="ECO:0007669"/>
    <property type="project" value="InterPro"/>
</dbReference>
<evidence type="ECO:0000256" key="7">
    <source>
        <dbReference type="ARBA" id="ARBA00022917"/>
    </source>
</evidence>
<dbReference type="GO" id="GO:0006438">
    <property type="term" value="P:valyl-tRNA aminoacylation"/>
    <property type="evidence" value="ECO:0007669"/>
    <property type="project" value="UniProtKB-UniRule"/>
</dbReference>
<evidence type="ECO:0000259" key="14">
    <source>
        <dbReference type="Pfam" id="PF10458"/>
    </source>
</evidence>
<dbReference type="InterPro" id="IPR019499">
    <property type="entry name" value="Val-tRNA_synth_tRNA-bd"/>
</dbReference>
<evidence type="ECO:0000256" key="11">
    <source>
        <dbReference type="HAMAP-Rule" id="MF_02004"/>
    </source>
</evidence>
<keyword evidence="16" id="KW-1185">Reference proteome</keyword>
<feature type="domain" description="Aminoacyl-tRNA synthetase class Ia" evidence="12">
    <location>
        <begin position="20"/>
        <end position="432"/>
    </location>
</feature>
<comment type="function">
    <text evidence="11">Catalyzes the attachment of valine to tRNA(Val). As ValRS can inadvertently accommodate and process structurally similar amino acids such as threonine, to avoid such errors, it has a 'posttransfer' editing activity that hydrolyzes mischarged Thr-tRNA(Val) in a tRNA-dependent manner.</text>
</comment>
<reference evidence="15 16" key="1">
    <citation type="journal article" date="2016" name="Gut Pathog.">
        <title>Whole genome sequencing of "Faecalibaculum rodentium" ALO17, isolated from C57BL/6J laboratory mouse feces.</title>
        <authorList>
            <person name="Lim S."/>
            <person name="Chang D.H."/>
            <person name="Ahn S."/>
            <person name="Kim B.C."/>
        </authorList>
    </citation>
    <scope>NUCLEOTIDE SEQUENCE [LARGE SCALE GENOMIC DNA]</scope>
    <source>
        <strain evidence="15 16">Alo17</strain>
    </source>
</reference>
<dbReference type="FunFam" id="3.40.50.620:FF:000032">
    <property type="entry name" value="Valine--tRNA ligase"/>
    <property type="match status" value="1"/>
</dbReference>